<dbReference type="EMBL" id="BLLK01000045">
    <property type="protein sequence ID" value="GFH52211.1"/>
    <property type="molecule type" value="Genomic_DNA"/>
</dbReference>
<keyword evidence="6" id="KW-0067">ATP-binding</keyword>
<feature type="domain" description="Protein kinase" evidence="10">
    <location>
        <begin position="28"/>
        <end position="339"/>
    </location>
</feature>
<dbReference type="Proteomes" id="UP001054902">
    <property type="component" value="Unassembled WGS sequence"/>
</dbReference>
<dbReference type="GO" id="GO:0005524">
    <property type="term" value="F:ATP binding"/>
    <property type="evidence" value="ECO:0007669"/>
    <property type="project" value="UniProtKB-KW"/>
</dbReference>
<keyword evidence="5 11" id="KW-0418">Kinase</keyword>
<keyword evidence="4" id="KW-0547">Nucleotide-binding</keyword>
<protein>
    <recommendedName>
        <fullName evidence="1">non-specific serine/threonine protein kinase</fullName>
        <ecNumber evidence="1">2.7.11.1</ecNumber>
    </recommendedName>
</protein>
<sequence>MQRGNDATPGELGPQLVGEKITINRRVTSVIRQLGEGGFSYVFLVKDISEDENHTNGSNSNTDSLMTHSVEHFVLKITSIHSRQQRDIAEKEAKLLSRLSHPSIVRMYDTCYRSIPSPIPNEIQARQTKSHGHSGQYSSKPQHLILMEYCEGGTALDVCNQLKMSHRRFDLQSLIIAFGQICNAVSYLHAQRPPIVHRDLKPVNFLVKNGAYKLCDFGSAVFGHVDLRTSRARTEAEEVIEKTTTQMFRSPEMVDLYMSKKLTQSTDVWALGCCLYSLAFLQNCFEEGSNLAILSCNYKIPDDNPYGDDLAELINRMLTVDCRERADMTEVILCLSAIYSDRPLPPRKHSSKPGKEVSTRKPKKERVGTYRTDGQGIHGENLQEKKPVEAKKLNPNSAAARRRKAAQSGGVDGSIPLSRTSSKIRKPKSSTATTSNTFDETFANSNFAFQSDDIGFDPFHVAGDTFSAFKEDYESSELSNEGMFDFASDNGSGFDTFGSDDGSLSFGKAIGDKNIMQAVSNANRDFGSMDADNLNFDNFHIHEEGDKDTSYVEGDPSAGILKKKKKGLKKLFKRKNEN</sequence>
<gene>
    <name evidence="11" type="ORF">CTEN210_08687</name>
</gene>
<dbReference type="InterPro" id="IPR011009">
    <property type="entry name" value="Kinase-like_dom_sf"/>
</dbReference>
<dbReference type="SMART" id="SM00220">
    <property type="entry name" value="S_TKc"/>
    <property type="match status" value="1"/>
</dbReference>
<dbReference type="Gene3D" id="1.10.510.10">
    <property type="entry name" value="Transferase(Phosphotransferase) domain 1"/>
    <property type="match status" value="1"/>
</dbReference>
<keyword evidence="2" id="KW-0723">Serine/threonine-protein kinase</keyword>
<dbReference type="InterPro" id="IPR008271">
    <property type="entry name" value="Ser/Thr_kinase_AS"/>
</dbReference>
<dbReference type="PANTHER" id="PTHR22967">
    <property type="entry name" value="SERINE/THREONINE PROTEIN KINASE"/>
    <property type="match status" value="1"/>
</dbReference>
<comment type="catalytic activity">
    <reaction evidence="7">
        <text>L-threonyl-[protein] + ATP = O-phospho-L-threonyl-[protein] + ADP + H(+)</text>
        <dbReference type="Rhea" id="RHEA:46608"/>
        <dbReference type="Rhea" id="RHEA-COMP:11060"/>
        <dbReference type="Rhea" id="RHEA-COMP:11605"/>
        <dbReference type="ChEBI" id="CHEBI:15378"/>
        <dbReference type="ChEBI" id="CHEBI:30013"/>
        <dbReference type="ChEBI" id="CHEBI:30616"/>
        <dbReference type="ChEBI" id="CHEBI:61977"/>
        <dbReference type="ChEBI" id="CHEBI:456216"/>
        <dbReference type="EC" id="2.7.11.1"/>
    </reaction>
</comment>
<dbReference type="Pfam" id="PF00069">
    <property type="entry name" value="Pkinase"/>
    <property type="match status" value="1"/>
</dbReference>
<evidence type="ECO:0000256" key="2">
    <source>
        <dbReference type="ARBA" id="ARBA00022527"/>
    </source>
</evidence>
<organism evidence="11 12">
    <name type="scientific">Chaetoceros tenuissimus</name>
    <dbReference type="NCBI Taxonomy" id="426638"/>
    <lineage>
        <taxon>Eukaryota</taxon>
        <taxon>Sar</taxon>
        <taxon>Stramenopiles</taxon>
        <taxon>Ochrophyta</taxon>
        <taxon>Bacillariophyta</taxon>
        <taxon>Coscinodiscophyceae</taxon>
        <taxon>Chaetocerotophycidae</taxon>
        <taxon>Chaetocerotales</taxon>
        <taxon>Chaetocerotaceae</taxon>
        <taxon>Chaetoceros</taxon>
    </lineage>
</organism>
<dbReference type="GO" id="GO:0005737">
    <property type="term" value="C:cytoplasm"/>
    <property type="evidence" value="ECO:0007669"/>
    <property type="project" value="TreeGrafter"/>
</dbReference>
<evidence type="ECO:0000256" key="6">
    <source>
        <dbReference type="ARBA" id="ARBA00022840"/>
    </source>
</evidence>
<evidence type="ECO:0000256" key="3">
    <source>
        <dbReference type="ARBA" id="ARBA00022679"/>
    </source>
</evidence>
<feature type="compositionally biased region" description="Basic and acidic residues" evidence="9">
    <location>
        <begin position="381"/>
        <end position="392"/>
    </location>
</feature>
<evidence type="ECO:0000313" key="11">
    <source>
        <dbReference type="EMBL" id="GFH52211.1"/>
    </source>
</evidence>
<evidence type="ECO:0000256" key="1">
    <source>
        <dbReference type="ARBA" id="ARBA00012513"/>
    </source>
</evidence>
<dbReference type="SUPFAM" id="SSF56112">
    <property type="entry name" value="Protein kinase-like (PK-like)"/>
    <property type="match status" value="1"/>
</dbReference>
<keyword evidence="3" id="KW-0808">Transferase</keyword>
<proteinExistence type="predicted"/>
<comment type="catalytic activity">
    <reaction evidence="8">
        <text>L-seryl-[protein] + ATP = O-phospho-L-seryl-[protein] + ADP + H(+)</text>
        <dbReference type="Rhea" id="RHEA:17989"/>
        <dbReference type="Rhea" id="RHEA-COMP:9863"/>
        <dbReference type="Rhea" id="RHEA-COMP:11604"/>
        <dbReference type="ChEBI" id="CHEBI:15378"/>
        <dbReference type="ChEBI" id="CHEBI:29999"/>
        <dbReference type="ChEBI" id="CHEBI:30616"/>
        <dbReference type="ChEBI" id="CHEBI:83421"/>
        <dbReference type="ChEBI" id="CHEBI:456216"/>
        <dbReference type="EC" id="2.7.11.1"/>
    </reaction>
</comment>
<feature type="region of interest" description="Disordered" evidence="9">
    <location>
        <begin position="344"/>
        <end position="436"/>
    </location>
</feature>
<dbReference type="InterPro" id="IPR000719">
    <property type="entry name" value="Prot_kinase_dom"/>
</dbReference>
<evidence type="ECO:0000256" key="8">
    <source>
        <dbReference type="ARBA" id="ARBA00048679"/>
    </source>
</evidence>
<name>A0AAD3CTZ2_9STRA</name>
<dbReference type="EC" id="2.7.11.1" evidence="1"/>
<evidence type="ECO:0000256" key="7">
    <source>
        <dbReference type="ARBA" id="ARBA00047899"/>
    </source>
</evidence>
<dbReference type="PROSITE" id="PS00108">
    <property type="entry name" value="PROTEIN_KINASE_ST"/>
    <property type="match status" value="1"/>
</dbReference>
<dbReference type="PANTHER" id="PTHR22967:SF57">
    <property type="entry name" value="AUXILIN, ISOFORM A-RELATED"/>
    <property type="match status" value="1"/>
</dbReference>
<comment type="caution">
    <text evidence="11">The sequence shown here is derived from an EMBL/GenBank/DDBJ whole genome shotgun (WGS) entry which is preliminary data.</text>
</comment>
<reference evidence="11 12" key="1">
    <citation type="journal article" date="2021" name="Sci. Rep.">
        <title>The genome of the diatom Chaetoceros tenuissimus carries an ancient integrated fragment of an extant virus.</title>
        <authorList>
            <person name="Hongo Y."/>
            <person name="Kimura K."/>
            <person name="Takaki Y."/>
            <person name="Yoshida Y."/>
            <person name="Baba S."/>
            <person name="Kobayashi G."/>
            <person name="Nagasaki K."/>
            <person name="Hano T."/>
            <person name="Tomaru Y."/>
        </authorList>
    </citation>
    <scope>NUCLEOTIDE SEQUENCE [LARGE SCALE GENOMIC DNA]</scope>
    <source>
        <strain evidence="11 12">NIES-3715</strain>
    </source>
</reference>
<accession>A0AAD3CTZ2</accession>
<keyword evidence="12" id="KW-1185">Reference proteome</keyword>
<dbReference type="AlphaFoldDB" id="A0AAD3CTZ2"/>
<evidence type="ECO:0000313" key="12">
    <source>
        <dbReference type="Proteomes" id="UP001054902"/>
    </source>
</evidence>
<evidence type="ECO:0000256" key="5">
    <source>
        <dbReference type="ARBA" id="ARBA00022777"/>
    </source>
</evidence>
<dbReference type="PROSITE" id="PS50011">
    <property type="entry name" value="PROTEIN_KINASE_DOM"/>
    <property type="match status" value="1"/>
</dbReference>
<evidence type="ECO:0000256" key="4">
    <source>
        <dbReference type="ARBA" id="ARBA00022741"/>
    </source>
</evidence>
<evidence type="ECO:0000256" key="9">
    <source>
        <dbReference type="SAM" id="MobiDB-lite"/>
    </source>
</evidence>
<evidence type="ECO:0000259" key="10">
    <source>
        <dbReference type="PROSITE" id="PS50011"/>
    </source>
</evidence>
<dbReference type="GO" id="GO:0004674">
    <property type="term" value="F:protein serine/threonine kinase activity"/>
    <property type="evidence" value="ECO:0007669"/>
    <property type="project" value="UniProtKB-KW"/>
</dbReference>